<evidence type="ECO:0000256" key="7">
    <source>
        <dbReference type="SAM" id="Phobius"/>
    </source>
</evidence>
<proteinExistence type="inferred from homology"/>
<protein>
    <submittedName>
        <fullName evidence="9">DMT family transporter</fullName>
    </submittedName>
</protein>
<feature type="transmembrane region" description="Helical" evidence="7">
    <location>
        <begin position="185"/>
        <end position="203"/>
    </location>
</feature>
<feature type="transmembrane region" description="Helical" evidence="7">
    <location>
        <begin position="279"/>
        <end position="298"/>
    </location>
</feature>
<keyword evidence="4 7" id="KW-0812">Transmembrane</keyword>
<organism evidence="9 10">
    <name type="scientific">Clostridium mobile</name>
    <dbReference type="NCBI Taxonomy" id="2841512"/>
    <lineage>
        <taxon>Bacteria</taxon>
        <taxon>Bacillati</taxon>
        <taxon>Bacillota</taxon>
        <taxon>Clostridia</taxon>
        <taxon>Eubacteriales</taxon>
        <taxon>Clostridiaceae</taxon>
        <taxon>Clostridium</taxon>
    </lineage>
</organism>
<gene>
    <name evidence="9" type="ORF">KQI86_09920</name>
</gene>
<evidence type="ECO:0000259" key="8">
    <source>
        <dbReference type="Pfam" id="PF00892"/>
    </source>
</evidence>
<sequence>MEVSHKKKAYFAAILYAFIIGFSFLFIKLTLTVATPLDTLAHRFTISFVFASIPVLLGWIKLNINKNDILNILPLALFYPAMFFAFQIFGLVHVSSSEAGIIQATTPIFTMIFATFFLKEHSSGLQKISLLLSVSGVIYIFFMKGINFKSNAFIGVVFIFLSSLSFASYNVLARKMTRKYTLIDLTYIMTAIGFLSFNIMSLINHSLKGTLNLYFKPFASPLFVVSIIYLGVLSSLITSLLSNYALSKIEASKMSVFSNLSTLITMVAGVIFLKEKLEYFHIIGAAMILLGIIGTNFLDKKIINDKLDEKLENKKIKD</sequence>
<dbReference type="PANTHER" id="PTHR32322">
    <property type="entry name" value="INNER MEMBRANE TRANSPORTER"/>
    <property type="match status" value="1"/>
</dbReference>
<dbReference type="InterPro" id="IPR000620">
    <property type="entry name" value="EamA_dom"/>
</dbReference>
<feature type="transmembrane region" description="Helical" evidence="7">
    <location>
        <begin position="12"/>
        <end position="34"/>
    </location>
</feature>
<comment type="subcellular location">
    <subcellularLocation>
        <location evidence="1">Cell membrane</location>
        <topology evidence="1">Multi-pass membrane protein</topology>
    </subcellularLocation>
</comment>
<reference evidence="9 10" key="1">
    <citation type="submission" date="2021-06" db="EMBL/GenBank/DDBJ databases">
        <authorList>
            <person name="Sun Q."/>
            <person name="Li D."/>
        </authorList>
    </citation>
    <scope>NUCLEOTIDE SEQUENCE [LARGE SCALE GENOMIC DNA]</scope>
    <source>
        <strain evidence="9 10">MSJ-11</strain>
    </source>
</reference>
<evidence type="ECO:0000313" key="9">
    <source>
        <dbReference type="EMBL" id="MBU5484648.1"/>
    </source>
</evidence>
<feature type="transmembrane region" description="Helical" evidence="7">
    <location>
        <begin position="72"/>
        <end position="94"/>
    </location>
</feature>
<dbReference type="InterPro" id="IPR050638">
    <property type="entry name" value="AA-Vitamin_Transporters"/>
</dbReference>
<dbReference type="RefSeq" id="WP_216439111.1">
    <property type="nucleotide sequence ID" value="NZ_JAHLQF010000002.1"/>
</dbReference>
<keyword evidence="6 7" id="KW-0472">Membrane</keyword>
<feature type="transmembrane region" description="Helical" evidence="7">
    <location>
        <begin position="256"/>
        <end position="273"/>
    </location>
</feature>
<evidence type="ECO:0000256" key="2">
    <source>
        <dbReference type="ARBA" id="ARBA00007362"/>
    </source>
</evidence>
<comment type="caution">
    <text evidence="9">The sequence shown here is derived from an EMBL/GenBank/DDBJ whole genome shotgun (WGS) entry which is preliminary data.</text>
</comment>
<feature type="transmembrane region" description="Helical" evidence="7">
    <location>
        <begin position="100"/>
        <end position="118"/>
    </location>
</feature>
<dbReference type="Proteomes" id="UP000726170">
    <property type="component" value="Unassembled WGS sequence"/>
</dbReference>
<dbReference type="PANTHER" id="PTHR32322:SF18">
    <property type="entry name" value="S-ADENOSYLMETHIONINE_S-ADENOSYLHOMOCYSTEINE TRANSPORTER"/>
    <property type="match status" value="1"/>
</dbReference>
<accession>A0ABS6EHZ4</accession>
<dbReference type="Pfam" id="PF00892">
    <property type="entry name" value="EamA"/>
    <property type="match status" value="2"/>
</dbReference>
<feature type="transmembrane region" description="Helical" evidence="7">
    <location>
        <begin position="152"/>
        <end position="173"/>
    </location>
</feature>
<feature type="transmembrane region" description="Helical" evidence="7">
    <location>
        <begin position="223"/>
        <end position="244"/>
    </location>
</feature>
<evidence type="ECO:0000256" key="4">
    <source>
        <dbReference type="ARBA" id="ARBA00022692"/>
    </source>
</evidence>
<keyword evidence="10" id="KW-1185">Reference proteome</keyword>
<comment type="similarity">
    <text evidence="2">Belongs to the EamA transporter family.</text>
</comment>
<evidence type="ECO:0000256" key="1">
    <source>
        <dbReference type="ARBA" id="ARBA00004651"/>
    </source>
</evidence>
<feature type="domain" description="EamA" evidence="8">
    <location>
        <begin position="8"/>
        <end position="141"/>
    </location>
</feature>
<dbReference type="EMBL" id="JAHLQF010000002">
    <property type="protein sequence ID" value="MBU5484648.1"/>
    <property type="molecule type" value="Genomic_DNA"/>
</dbReference>
<evidence type="ECO:0000256" key="6">
    <source>
        <dbReference type="ARBA" id="ARBA00023136"/>
    </source>
</evidence>
<keyword evidence="3" id="KW-1003">Cell membrane</keyword>
<name>A0ABS6EHZ4_9CLOT</name>
<evidence type="ECO:0000313" key="10">
    <source>
        <dbReference type="Proteomes" id="UP000726170"/>
    </source>
</evidence>
<feature type="transmembrane region" description="Helical" evidence="7">
    <location>
        <begin position="40"/>
        <end position="60"/>
    </location>
</feature>
<feature type="domain" description="EamA" evidence="8">
    <location>
        <begin position="154"/>
        <end position="296"/>
    </location>
</feature>
<evidence type="ECO:0000256" key="5">
    <source>
        <dbReference type="ARBA" id="ARBA00022989"/>
    </source>
</evidence>
<evidence type="ECO:0000256" key="3">
    <source>
        <dbReference type="ARBA" id="ARBA00022475"/>
    </source>
</evidence>
<keyword evidence="5 7" id="KW-1133">Transmembrane helix</keyword>
<feature type="transmembrane region" description="Helical" evidence="7">
    <location>
        <begin position="130"/>
        <end position="146"/>
    </location>
</feature>